<dbReference type="KEGG" id="fas:105269879"/>
<dbReference type="OrthoDB" id="7647128at2759"/>
<dbReference type="InterPro" id="IPR029214">
    <property type="entry name" value="CFAP144"/>
</dbReference>
<feature type="region of interest" description="Disordered" evidence="7">
    <location>
        <begin position="1"/>
        <end position="34"/>
    </location>
</feature>
<accession>A0A9R1U501</accession>
<evidence type="ECO:0000256" key="3">
    <source>
        <dbReference type="ARBA" id="ARBA00022490"/>
    </source>
</evidence>
<keyword evidence="8" id="KW-1185">Reference proteome</keyword>
<evidence type="ECO:0000256" key="7">
    <source>
        <dbReference type="SAM" id="MobiDB-lite"/>
    </source>
</evidence>
<organism evidence="8 9">
    <name type="scientific">Fopius arisanus</name>
    <dbReference type="NCBI Taxonomy" id="64838"/>
    <lineage>
        <taxon>Eukaryota</taxon>
        <taxon>Metazoa</taxon>
        <taxon>Ecdysozoa</taxon>
        <taxon>Arthropoda</taxon>
        <taxon>Hexapoda</taxon>
        <taxon>Insecta</taxon>
        <taxon>Pterygota</taxon>
        <taxon>Neoptera</taxon>
        <taxon>Endopterygota</taxon>
        <taxon>Hymenoptera</taxon>
        <taxon>Apocrita</taxon>
        <taxon>Ichneumonoidea</taxon>
        <taxon>Braconidae</taxon>
        <taxon>Opiinae</taxon>
        <taxon>Fopius</taxon>
    </lineage>
</organism>
<evidence type="ECO:0000313" key="8">
    <source>
        <dbReference type="Proteomes" id="UP000694866"/>
    </source>
</evidence>
<reference evidence="9" key="1">
    <citation type="submission" date="2025-08" db="UniProtKB">
        <authorList>
            <consortium name="RefSeq"/>
        </authorList>
    </citation>
    <scope>IDENTIFICATION</scope>
    <source>
        <strain evidence="9">USDA-PBARC FA_bdor</strain>
        <tissue evidence="9">Whole organism</tissue>
    </source>
</reference>
<dbReference type="RefSeq" id="XP_011308759.1">
    <property type="nucleotide sequence ID" value="XM_011310457.1"/>
</dbReference>
<keyword evidence="4" id="KW-0206">Cytoskeleton</keyword>
<name>A0A9R1U501_9HYME</name>
<evidence type="ECO:0000256" key="1">
    <source>
        <dbReference type="ARBA" id="ARBA00004138"/>
    </source>
</evidence>
<comment type="subcellular location">
    <subcellularLocation>
        <location evidence="1">Cell projection</location>
        <location evidence="1">Cilium</location>
    </subcellularLocation>
    <subcellularLocation>
        <location evidence="2">Cytoplasm</location>
        <location evidence="2">Cytoskeleton</location>
    </subcellularLocation>
</comment>
<dbReference type="Proteomes" id="UP000694866">
    <property type="component" value="Unplaced"/>
</dbReference>
<evidence type="ECO:0000313" key="9">
    <source>
        <dbReference type="RefSeq" id="XP_011308759.1"/>
    </source>
</evidence>
<dbReference type="Pfam" id="PF14886">
    <property type="entry name" value="FAM183"/>
    <property type="match status" value="1"/>
</dbReference>
<gene>
    <name evidence="9" type="primary">LOC105269879</name>
</gene>
<dbReference type="GeneID" id="105269879"/>
<comment type="similarity">
    <text evidence="6">Belongs to the CFAP144 family.</text>
</comment>
<evidence type="ECO:0000256" key="6">
    <source>
        <dbReference type="ARBA" id="ARBA00034777"/>
    </source>
</evidence>
<evidence type="ECO:0000256" key="5">
    <source>
        <dbReference type="ARBA" id="ARBA00023273"/>
    </source>
</evidence>
<feature type="compositionally biased region" description="Basic and acidic residues" evidence="7">
    <location>
        <begin position="1"/>
        <end position="10"/>
    </location>
</feature>
<evidence type="ECO:0000256" key="2">
    <source>
        <dbReference type="ARBA" id="ARBA00004245"/>
    </source>
</evidence>
<dbReference type="AlphaFoldDB" id="A0A9R1U501"/>
<keyword evidence="5" id="KW-0966">Cell projection</keyword>
<sequence>MSTDPSESRGSENTPSLIKRPSAKPPFKLCFPKPQMPGRSEVLVSKVDGVLKFVANFVTPKFWNKEALPEVQGEVEDRLAEAVRRRMQQERKGPRDLYRFPVLSSQSYGWWYDETLGSTSPQFNFHKHTSDMVESNLMIQYEEKKLRGLCH</sequence>
<evidence type="ECO:0000256" key="4">
    <source>
        <dbReference type="ARBA" id="ARBA00023212"/>
    </source>
</evidence>
<protein>
    <submittedName>
        <fullName evidence="9">Uncharacterized protein isoform X1</fullName>
    </submittedName>
</protein>
<proteinExistence type="inferred from homology"/>
<keyword evidence="3" id="KW-0963">Cytoplasm</keyword>